<evidence type="ECO:0000313" key="2">
    <source>
        <dbReference type="Proteomes" id="UP000295497"/>
    </source>
</evidence>
<accession>A0A4P2QWY5</accession>
<sequence>MSASKRPPLTGGGLFSAASEFAAFLSDTGLDPNGPVALPARNFLLDEGVSPSRVERYRDKGGVAAHGDIRAWLSAHQTYLAEHVFRPHGGTVPTLIDPADPDECPETFADIDPGSPFLATDPRIHLVRTLEIGTVASLSKQPAEEIRTVAEALVSAPGADRARTRMDDILHEFARHCDLRPAFAAFWEDVSDLFGRTPADDALGWTDTLRDRCGLSHMDPGARRAPISVLIFRYPVADVPRRRGMRATQPLIPPTVLDCDPSPPFCPAPRTSPSGITVDLSGTSGVSRREVLHPFTAFRAAHVFRVGTIRRPVDLNLLHTARGLHLLEVRDLSRRPDYAAGTDGDLIG</sequence>
<name>A0A4P2QWY5_SORCE</name>
<proteinExistence type="predicted"/>
<dbReference type="RefSeq" id="WP_165374301.1">
    <property type="nucleotide sequence ID" value="NZ_CP012672.1"/>
</dbReference>
<gene>
    <name evidence="1" type="ORF">SOCE836_068620</name>
</gene>
<dbReference type="EMBL" id="CP012672">
    <property type="protein sequence ID" value="AUX34686.1"/>
    <property type="molecule type" value="Genomic_DNA"/>
</dbReference>
<organism evidence="1 2">
    <name type="scientific">Sorangium cellulosum</name>
    <name type="common">Polyangium cellulosum</name>
    <dbReference type="NCBI Taxonomy" id="56"/>
    <lineage>
        <taxon>Bacteria</taxon>
        <taxon>Pseudomonadati</taxon>
        <taxon>Myxococcota</taxon>
        <taxon>Polyangia</taxon>
        <taxon>Polyangiales</taxon>
        <taxon>Polyangiaceae</taxon>
        <taxon>Sorangium</taxon>
    </lineage>
</organism>
<protein>
    <submittedName>
        <fullName evidence="1">Uncharacterized protein</fullName>
    </submittedName>
</protein>
<dbReference type="AlphaFoldDB" id="A0A4P2QWY5"/>
<reference evidence="1 2" key="1">
    <citation type="submission" date="2015-09" db="EMBL/GenBank/DDBJ databases">
        <title>Sorangium comparison.</title>
        <authorList>
            <person name="Zaburannyi N."/>
            <person name="Bunk B."/>
            <person name="Overmann J."/>
            <person name="Mueller R."/>
        </authorList>
    </citation>
    <scope>NUCLEOTIDE SEQUENCE [LARGE SCALE GENOMIC DNA]</scope>
    <source>
        <strain evidence="1 2">So ce836</strain>
    </source>
</reference>
<dbReference type="Proteomes" id="UP000295497">
    <property type="component" value="Chromosome"/>
</dbReference>
<evidence type="ECO:0000313" key="1">
    <source>
        <dbReference type="EMBL" id="AUX34686.1"/>
    </source>
</evidence>